<protein>
    <recommendedName>
        <fullName evidence="2">Carboxylesterase type B domain-containing protein</fullName>
    </recommendedName>
</protein>
<dbReference type="EMBL" id="AJVK01017441">
    <property type="status" value="NOT_ANNOTATED_CDS"/>
    <property type="molecule type" value="Genomic_DNA"/>
</dbReference>
<dbReference type="AlphaFoldDB" id="A0A1B0DNC5"/>
<evidence type="ECO:0000256" key="1">
    <source>
        <dbReference type="ARBA" id="ARBA00023180"/>
    </source>
</evidence>
<feature type="domain" description="Carboxylesterase type B" evidence="2">
    <location>
        <begin position="66"/>
        <end position="254"/>
    </location>
</feature>
<dbReference type="EnsemblMetazoa" id="PPAI009970-RA">
    <property type="protein sequence ID" value="PPAI009970-PA"/>
    <property type="gene ID" value="PPAI009970"/>
</dbReference>
<sequence>MLACDISVHIKWWRATSTSQPTGDDTVARGLPFASIMRSFAGVAFVVILVLFLHPEKICVSGEDEKTIVKTNLGEIEGVKLKSRLGKSYHSFRGIRYAKSPTDRLRFQAPEPVDPWTGAYDATKDGPQCPQPSFNGAIVESEDCLRLNIYTKEVPKNGSFPNNNLKPVLFYIHPGGFYAFSGISAMFGPEFFMDRDVVLVTINYRLGSLGYLSTGTKDSPGNAGYKDQVMALKFIRDHVSAFGGDPNSITLFGYNVLTNDTLKYDFDKRFSEVAPICFLYERDTERSKKISQTLRKKYLFSDSAIGFSVHRFVQLASRHTKVFYYKNTFRGRYSFFNYPENKPYVAPTFAHDDPEILNVERMTRMWTTFADRGNPNNPNDEYLRNLKWTPYSSLLDNYLEIGNADNFTMREGLYTERFRIWDELFPLPLTNKTNHL</sequence>
<dbReference type="Proteomes" id="UP000092462">
    <property type="component" value="Unassembled WGS sequence"/>
</dbReference>
<dbReference type="InterPro" id="IPR050309">
    <property type="entry name" value="Type-B_Carboxylest/Lipase"/>
</dbReference>
<name>A0A1B0DNC5_PHLPP</name>
<keyword evidence="4" id="KW-1185">Reference proteome</keyword>
<dbReference type="InterPro" id="IPR002018">
    <property type="entry name" value="CarbesteraseB"/>
</dbReference>
<dbReference type="SUPFAM" id="SSF53474">
    <property type="entry name" value="alpha/beta-Hydrolases"/>
    <property type="match status" value="1"/>
</dbReference>
<dbReference type="Gene3D" id="3.40.50.1820">
    <property type="entry name" value="alpha/beta hydrolase"/>
    <property type="match status" value="2"/>
</dbReference>
<dbReference type="VEuPathDB" id="VectorBase:PPAPM1_000509"/>
<evidence type="ECO:0000313" key="4">
    <source>
        <dbReference type="Proteomes" id="UP000092462"/>
    </source>
</evidence>
<evidence type="ECO:0000259" key="2">
    <source>
        <dbReference type="Pfam" id="PF00135"/>
    </source>
</evidence>
<keyword evidence="1" id="KW-0325">Glycoprotein</keyword>
<dbReference type="VEuPathDB" id="VectorBase:PPAPM1_002262"/>
<reference evidence="3" key="1">
    <citation type="submission" date="2022-08" db="UniProtKB">
        <authorList>
            <consortium name="EnsemblMetazoa"/>
        </authorList>
    </citation>
    <scope>IDENTIFICATION</scope>
    <source>
        <strain evidence="3">Israel</strain>
    </source>
</reference>
<feature type="domain" description="Carboxylesterase type B" evidence="2">
    <location>
        <begin position="280"/>
        <end position="421"/>
    </location>
</feature>
<proteinExistence type="predicted"/>
<dbReference type="EMBL" id="AJVK01017442">
    <property type="status" value="NOT_ANNOTATED_CDS"/>
    <property type="molecule type" value="Genomic_DNA"/>
</dbReference>
<dbReference type="VEuPathDB" id="VectorBase:PPAI009970"/>
<accession>A0A1B0DNC5</accession>
<dbReference type="Pfam" id="PF00135">
    <property type="entry name" value="COesterase"/>
    <property type="match status" value="2"/>
</dbReference>
<organism evidence="3 4">
    <name type="scientific">Phlebotomus papatasi</name>
    <name type="common">Sandfly</name>
    <dbReference type="NCBI Taxonomy" id="29031"/>
    <lineage>
        <taxon>Eukaryota</taxon>
        <taxon>Metazoa</taxon>
        <taxon>Ecdysozoa</taxon>
        <taxon>Arthropoda</taxon>
        <taxon>Hexapoda</taxon>
        <taxon>Insecta</taxon>
        <taxon>Pterygota</taxon>
        <taxon>Neoptera</taxon>
        <taxon>Endopterygota</taxon>
        <taxon>Diptera</taxon>
        <taxon>Nematocera</taxon>
        <taxon>Psychodoidea</taxon>
        <taxon>Psychodidae</taxon>
        <taxon>Phlebotomus</taxon>
        <taxon>Phlebotomus</taxon>
    </lineage>
</organism>
<dbReference type="PANTHER" id="PTHR11559">
    <property type="entry name" value="CARBOXYLESTERASE"/>
    <property type="match status" value="1"/>
</dbReference>
<dbReference type="InterPro" id="IPR029058">
    <property type="entry name" value="AB_hydrolase_fold"/>
</dbReference>
<dbReference type="EMBL" id="AJVK01017443">
    <property type="status" value="NOT_ANNOTATED_CDS"/>
    <property type="molecule type" value="Genomic_DNA"/>
</dbReference>
<evidence type="ECO:0000313" key="3">
    <source>
        <dbReference type="EnsemblMetazoa" id="PPAI009970-PA"/>
    </source>
</evidence>